<keyword evidence="3" id="KW-1185">Reference proteome</keyword>
<evidence type="ECO:0000256" key="1">
    <source>
        <dbReference type="SAM" id="MobiDB-lite"/>
    </source>
</evidence>
<proteinExistence type="predicted"/>
<comment type="caution">
    <text evidence="2">The sequence shown here is derived from an EMBL/GenBank/DDBJ whole genome shotgun (WGS) entry which is preliminary data.</text>
</comment>
<evidence type="ECO:0000313" key="2">
    <source>
        <dbReference type="EMBL" id="CAG8544435.1"/>
    </source>
</evidence>
<dbReference type="Proteomes" id="UP000789405">
    <property type="component" value="Unassembled WGS sequence"/>
</dbReference>
<evidence type="ECO:0000313" key="3">
    <source>
        <dbReference type="Proteomes" id="UP000789405"/>
    </source>
</evidence>
<dbReference type="EMBL" id="CAJVPY010001986">
    <property type="protein sequence ID" value="CAG8544435.1"/>
    <property type="molecule type" value="Genomic_DNA"/>
</dbReference>
<dbReference type="AlphaFoldDB" id="A0A9N9AYM4"/>
<organism evidence="2 3">
    <name type="scientific">Dentiscutata erythropus</name>
    <dbReference type="NCBI Taxonomy" id="1348616"/>
    <lineage>
        <taxon>Eukaryota</taxon>
        <taxon>Fungi</taxon>
        <taxon>Fungi incertae sedis</taxon>
        <taxon>Mucoromycota</taxon>
        <taxon>Glomeromycotina</taxon>
        <taxon>Glomeromycetes</taxon>
        <taxon>Diversisporales</taxon>
        <taxon>Gigasporaceae</taxon>
        <taxon>Dentiscutata</taxon>
    </lineage>
</organism>
<name>A0A9N9AYM4_9GLOM</name>
<gene>
    <name evidence="2" type="ORF">DERYTH_LOCUS4963</name>
</gene>
<accession>A0A9N9AYM4</accession>
<reference evidence="2" key="1">
    <citation type="submission" date="2021-06" db="EMBL/GenBank/DDBJ databases">
        <authorList>
            <person name="Kallberg Y."/>
            <person name="Tangrot J."/>
            <person name="Rosling A."/>
        </authorList>
    </citation>
    <scope>NUCLEOTIDE SEQUENCE</scope>
    <source>
        <strain evidence="2">MA453B</strain>
    </source>
</reference>
<dbReference type="SUPFAM" id="SSF58100">
    <property type="entry name" value="Bacterial hemolysins"/>
    <property type="match status" value="1"/>
</dbReference>
<feature type="region of interest" description="Disordered" evidence="1">
    <location>
        <begin position="1"/>
        <end position="23"/>
    </location>
</feature>
<sequence>MSIHSNQGDSSSSYSDDDSANSPLAPRININETIELLQKPSITDLQLYLHLGCVYISDNEEDLKTRYNVDCDLWTAKENTFEKLVTCFKEIKKYCSDFRGKPWVEMVQLIGDIFNKFQDIQSTYDDMINIAEKMIQVEKSNMIAFSEYKSQFCYWLNVQIKDAVTCAEKAKKPLSNELKQLFSDNDKELKEISDENSRRTIDHENEVHRRGWMNARKNIKYAGDTNKLSKGVHTAIVVVRNLERAWINFSTDLTSLEKQLNCAGKECPSFARPTHVRTAKEKWKLVGKEYRELVTVEIVDFDSMIQNM</sequence>
<protein>
    <submittedName>
        <fullName evidence="2">10076_t:CDS:1</fullName>
    </submittedName>
</protein>